<reference evidence="8" key="1">
    <citation type="submission" date="2021-01" db="EMBL/GenBank/DDBJ databases">
        <title>A chromosome-scale assembly of European eel, Anguilla anguilla.</title>
        <authorList>
            <person name="Henkel C."/>
            <person name="Jong-Raadsen S.A."/>
            <person name="Dufour S."/>
            <person name="Weltzien F.-A."/>
            <person name="Palstra A.P."/>
            <person name="Pelster B."/>
            <person name="Spaink H.P."/>
            <person name="Van Den Thillart G.E."/>
            <person name="Jansen H."/>
            <person name="Zahm M."/>
            <person name="Klopp C."/>
            <person name="Cedric C."/>
            <person name="Louis A."/>
            <person name="Berthelot C."/>
            <person name="Parey E."/>
            <person name="Roest Crollius H."/>
            <person name="Montfort J."/>
            <person name="Robinson-Rechavi M."/>
            <person name="Bucao C."/>
            <person name="Bouchez O."/>
            <person name="Gislard M."/>
            <person name="Lluch J."/>
            <person name="Milhes M."/>
            <person name="Lampietro C."/>
            <person name="Lopez Roques C."/>
            <person name="Donnadieu C."/>
            <person name="Braasch I."/>
            <person name="Desvignes T."/>
            <person name="Postlethwait J."/>
            <person name="Bobe J."/>
            <person name="Guiguen Y."/>
            <person name="Dirks R."/>
        </authorList>
    </citation>
    <scope>NUCLEOTIDE SEQUENCE</scope>
    <source>
        <strain evidence="8">Tag_6206</strain>
        <tissue evidence="8">Liver</tissue>
    </source>
</reference>
<dbReference type="SUPFAM" id="SSF89009">
    <property type="entry name" value="GAT-like domain"/>
    <property type="match status" value="1"/>
</dbReference>
<keyword evidence="9" id="KW-1185">Reference proteome</keyword>
<keyword evidence="3 4" id="KW-0653">Protein transport</keyword>
<dbReference type="SUPFAM" id="SSF48464">
    <property type="entry name" value="ENTH/VHS domain"/>
    <property type="match status" value="1"/>
</dbReference>
<dbReference type="PANTHER" id="PTHR13856">
    <property type="entry name" value="VHS DOMAIN CONTAINING PROTEIN FAMILY"/>
    <property type="match status" value="1"/>
</dbReference>
<dbReference type="GO" id="GO:0043130">
    <property type="term" value="F:ubiquitin binding"/>
    <property type="evidence" value="ECO:0007669"/>
    <property type="project" value="InterPro"/>
</dbReference>
<dbReference type="Gene3D" id="1.20.58.160">
    <property type="match status" value="1"/>
</dbReference>
<dbReference type="GO" id="GO:0005768">
    <property type="term" value="C:endosome"/>
    <property type="evidence" value="ECO:0007669"/>
    <property type="project" value="TreeGrafter"/>
</dbReference>
<evidence type="ECO:0000313" key="9">
    <source>
        <dbReference type="Proteomes" id="UP001044222"/>
    </source>
</evidence>
<dbReference type="InterPro" id="IPR002014">
    <property type="entry name" value="VHS_dom"/>
</dbReference>
<organism evidence="8 9">
    <name type="scientific">Anguilla anguilla</name>
    <name type="common">European freshwater eel</name>
    <name type="synonym">Muraena anguilla</name>
    <dbReference type="NCBI Taxonomy" id="7936"/>
    <lineage>
        <taxon>Eukaryota</taxon>
        <taxon>Metazoa</taxon>
        <taxon>Chordata</taxon>
        <taxon>Craniata</taxon>
        <taxon>Vertebrata</taxon>
        <taxon>Euteleostomi</taxon>
        <taxon>Actinopterygii</taxon>
        <taxon>Neopterygii</taxon>
        <taxon>Teleostei</taxon>
        <taxon>Anguilliformes</taxon>
        <taxon>Anguillidae</taxon>
        <taxon>Anguilla</taxon>
    </lineage>
</organism>
<dbReference type="GO" id="GO:0007165">
    <property type="term" value="P:signal transduction"/>
    <property type="evidence" value="ECO:0007669"/>
    <property type="project" value="TreeGrafter"/>
</dbReference>
<feature type="domain" description="VHS" evidence="6">
    <location>
        <begin position="20"/>
        <end position="152"/>
    </location>
</feature>
<feature type="compositionally biased region" description="Low complexity" evidence="5">
    <location>
        <begin position="464"/>
        <end position="488"/>
    </location>
</feature>
<feature type="compositionally biased region" description="Polar residues" evidence="5">
    <location>
        <begin position="398"/>
        <end position="407"/>
    </location>
</feature>
<dbReference type="GO" id="GO:0030276">
    <property type="term" value="F:clathrin binding"/>
    <property type="evidence" value="ECO:0007669"/>
    <property type="project" value="TreeGrafter"/>
</dbReference>
<dbReference type="PANTHER" id="PTHR13856:SF32">
    <property type="entry name" value="TARGET OF MYB1 MEMBRANE TRAFFICKING PROTEIN"/>
    <property type="match status" value="1"/>
</dbReference>
<evidence type="ECO:0000256" key="4">
    <source>
        <dbReference type="PIRNR" id="PIRNR036948"/>
    </source>
</evidence>
<dbReference type="EMBL" id="JAFIRN010000017">
    <property type="protein sequence ID" value="KAG5832217.1"/>
    <property type="molecule type" value="Genomic_DNA"/>
</dbReference>
<sequence>MDFLIGSPFATPVGQRIERATSSSLQSEDWGLNMEICDIINETEEGPKDAARAIKKRIAGNKNFREVMLALTVLETCVKNCGHRFHVLVSTRGFVEGVLVRAIMPKNNPPMVLQDRVLSLIQAWADAFRSSPSLTGVVSVYENLRKRGLVFPTATDTVSPIHTPHKDVRSAVAVSALPQHPAAAPNHGGVLTTSPDRVGKLRSDLDVVRGNMTVMSEMMNELEPGQAQQSDIELLQQLYTVCKCMQDRVVELIPRLSEEGLIEELLVINDEFNTIFTRYHSFEEHCGGQDPPEQSQAAAPTCVNLIDLSPDTPTVSQPVLPAEPAQQPLSQSPVNTLSNQMADLSTGEDDEFDMFALSRSRVMAQQGNGVPCVEQSSEPDQSVAVDDKQNSAEDESPDSTPLGTSPHSDWMIAKGMIPVSQANVMDDIEKWLSIDVEDDPNDGVTSEEFDKFLELRAQAAERLPSISAASPSTASPQAQSARQQSQSPDQMSAF</sequence>
<evidence type="ECO:0000259" key="7">
    <source>
        <dbReference type="PROSITE" id="PS50909"/>
    </source>
</evidence>
<feature type="compositionally biased region" description="Polar residues" evidence="5">
    <location>
        <begin position="366"/>
        <end position="380"/>
    </location>
</feature>
<evidence type="ECO:0000256" key="5">
    <source>
        <dbReference type="SAM" id="MobiDB-lite"/>
    </source>
</evidence>
<dbReference type="SMART" id="SM00288">
    <property type="entry name" value="VHS"/>
    <property type="match status" value="1"/>
</dbReference>
<dbReference type="Pfam" id="PF00790">
    <property type="entry name" value="VHS"/>
    <property type="match status" value="1"/>
</dbReference>
<evidence type="ECO:0000256" key="1">
    <source>
        <dbReference type="ARBA" id="ARBA00007708"/>
    </source>
</evidence>
<dbReference type="PIRSF" id="PIRSF036948">
    <property type="entry name" value="TOM1"/>
    <property type="match status" value="1"/>
</dbReference>
<feature type="region of interest" description="Disordered" evidence="5">
    <location>
        <begin position="366"/>
        <end position="409"/>
    </location>
</feature>
<dbReference type="GO" id="GO:0016020">
    <property type="term" value="C:membrane"/>
    <property type="evidence" value="ECO:0007669"/>
    <property type="project" value="TreeGrafter"/>
</dbReference>
<feature type="compositionally biased region" description="Polar residues" evidence="5">
    <location>
        <begin position="327"/>
        <end position="336"/>
    </location>
</feature>
<dbReference type="Proteomes" id="UP001044222">
    <property type="component" value="Chromosome 17"/>
</dbReference>
<comment type="similarity">
    <text evidence="1 4">Belongs to the TOM1 family.</text>
</comment>
<dbReference type="Gene3D" id="1.25.40.90">
    <property type="match status" value="1"/>
</dbReference>
<proteinExistence type="inferred from homology"/>
<dbReference type="GO" id="GO:0035091">
    <property type="term" value="F:phosphatidylinositol binding"/>
    <property type="evidence" value="ECO:0007669"/>
    <property type="project" value="InterPro"/>
</dbReference>
<dbReference type="PROSITE" id="PS50179">
    <property type="entry name" value="VHS"/>
    <property type="match status" value="1"/>
</dbReference>
<dbReference type="InterPro" id="IPR014645">
    <property type="entry name" value="TOM1"/>
</dbReference>
<dbReference type="GO" id="GO:0015031">
    <property type="term" value="P:protein transport"/>
    <property type="evidence" value="ECO:0007669"/>
    <property type="project" value="UniProtKB-UniRule"/>
</dbReference>
<dbReference type="FunFam" id="1.25.40.90:FF:000003">
    <property type="entry name" value="TOM1-like protein 2 isoform X1"/>
    <property type="match status" value="1"/>
</dbReference>
<accession>A0A9D3LJN7</accession>
<dbReference type="CDD" id="cd14233">
    <property type="entry name" value="GAT_TOM1_like"/>
    <property type="match status" value="1"/>
</dbReference>
<gene>
    <name evidence="8" type="ORF">ANANG_G00288750</name>
</gene>
<dbReference type="Pfam" id="PF03127">
    <property type="entry name" value="GAT"/>
    <property type="match status" value="1"/>
</dbReference>
<feature type="region of interest" description="Disordered" evidence="5">
    <location>
        <begin position="308"/>
        <end position="336"/>
    </location>
</feature>
<name>A0A9D3LJN7_ANGAN</name>
<evidence type="ECO:0000256" key="2">
    <source>
        <dbReference type="ARBA" id="ARBA00022448"/>
    </source>
</evidence>
<feature type="domain" description="GAT" evidence="7">
    <location>
        <begin position="196"/>
        <end position="284"/>
    </location>
</feature>
<dbReference type="InterPro" id="IPR008942">
    <property type="entry name" value="ENTH_VHS"/>
</dbReference>
<evidence type="ECO:0000313" key="8">
    <source>
        <dbReference type="EMBL" id="KAG5832217.1"/>
    </source>
</evidence>
<dbReference type="InterPro" id="IPR038425">
    <property type="entry name" value="GAT_sf"/>
</dbReference>
<keyword evidence="2 4" id="KW-0813">Transport</keyword>
<evidence type="ECO:0000256" key="3">
    <source>
        <dbReference type="ARBA" id="ARBA00022927"/>
    </source>
</evidence>
<evidence type="ECO:0000259" key="6">
    <source>
        <dbReference type="PROSITE" id="PS50179"/>
    </source>
</evidence>
<dbReference type="InterPro" id="IPR004152">
    <property type="entry name" value="GAT_dom"/>
</dbReference>
<dbReference type="PROSITE" id="PS50909">
    <property type="entry name" value="GAT"/>
    <property type="match status" value="1"/>
</dbReference>
<dbReference type="AlphaFoldDB" id="A0A9D3LJN7"/>
<feature type="region of interest" description="Disordered" evidence="5">
    <location>
        <begin position="463"/>
        <end position="494"/>
    </location>
</feature>
<comment type="caution">
    <text evidence="8">The sequence shown here is derived from an EMBL/GenBank/DDBJ whole genome shotgun (WGS) entry which is preliminary data.</text>
</comment>
<protein>
    <submittedName>
        <fullName evidence="8">Uncharacterized protein</fullName>
    </submittedName>
</protein>